<dbReference type="Proteomes" id="UP000029882">
    <property type="component" value="Segment"/>
</dbReference>
<evidence type="ECO:0000313" key="3">
    <source>
        <dbReference type="Proteomes" id="UP000029882"/>
    </source>
</evidence>
<dbReference type="Pfam" id="PF24260">
    <property type="entry name" value="DUF7461"/>
    <property type="match status" value="1"/>
</dbReference>
<evidence type="ECO:0000256" key="1">
    <source>
        <dbReference type="SAM" id="MobiDB-lite"/>
    </source>
</evidence>
<evidence type="ECO:0000313" key="2">
    <source>
        <dbReference type="EMBL" id="AIT13467.1"/>
    </source>
</evidence>
<dbReference type="InterPro" id="IPR055884">
    <property type="entry name" value="DUF7461"/>
</dbReference>
<dbReference type="EMBL" id="KM591905">
    <property type="protein sequence ID" value="AIT13467.1"/>
    <property type="molecule type" value="Genomic_DNA"/>
</dbReference>
<name>A0A097EWJ2_9CAUD</name>
<feature type="region of interest" description="Disordered" evidence="1">
    <location>
        <begin position="1"/>
        <end position="30"/>
    </location>
</feature>
<proteinExistence type="predicted"/>
<sequence>MRTEDDYMNDHPEHRADHSHRERSALVERHKDGHVMSPREKVAELERELEHASAIAACSIGQPDRAANVAYREEVRAKLEAARAAADNPAREKVAEAIRYTLAIHPWGRDLPYPFSEYVERLKLEIADAAIAAHMEALKDEGHVMVKLPEPGRDEWGDMVIEVPITDQKCPGKVRLDPWPSGVRITSTAVPIPIRPADVPGYAAALLAAKAVIESEES</sequence>
<gene>
    <name evidence="2" type="ORF">PBI_RONRAYGUN_54</name>
</gene>
<reference evidence="2 3" key="1">
    <citation type="submission" date="2014-09" db="EMBL/GenBank/DDBJ databases">
        <authorList>
            <person name="Adair M."/>
            <person name="Blankenship B."/>
            <person name="Boyd S."/>
            <person name="Carrigan H."/>
            <person name="Chandler R."/>
            <person name="Cummins M."/>
            <person name="Deckelman L."/>
            <person name="Derrickson A."/>
            <person name="Feather K."/>
            <person name="Fowler T."/>
            <person name="Givler J."/>
            <person name="Huckabee A."/>
            <person name="Hughes H."/>
            <person name="Johnson L."/>
            <person name="Kitchens J."/>
            <person name="Lewis M."/>
            <person name="Meece T."/>
            <person name="Michau A."/>
            <person name="Nessler J."/>
            <person name="Patrick L."/>
            <person name="Pfaff S."/>
            <person name="Rose J."/>
            <person name="Rubin J."/>
            <person name="Thomasson B."/>
            <person name="Williams S."/>
            <person name="Williams T."/>
            <person name="Serrano M.G."/>
            <person name="Buck G."/>
            <person name="Lee V."/>
            <person name="Wang Y."/>
            <person name="Carvalho R."/>
            <person name="Voegtly L."/>
            <person name="Shi R."/>
            <person name="Duckworth R."/>
            <person name="Johnson A."/>
            <person name="Loviza R."/>
            <person name="Walstead R."/>
            <person name="Shah Z."/>
            <person name="Kiflezghi M."/>
            <person name="Wade K."/>
            <person name="Anders K.R."/>
            <person name="Braun M.A."/>
            <person name="Delesalle V.A."/>
            <person name="Hughes L.E."/>
            <person name="Ware V.C."/>
            <person name="Bradley K.W."/>
            <person name="Barker L.P."/>
            <person name="Asai D.J."/>
            <person name="Bowman C.A."/>
            <person name="Russell D.A."/>
            <person name="Pope W.H."/>
            <person name="Jacobs-Sera D."/>
            <person name="Hendrix R.W."/>
            <person name="Hatfull G.F."/>
        </authorList>
    </citation>
    <scope>NUCLEOTIDE SEQUENCE [LARGE SCALE GENOMIC DNA]</scope>
</reference>
<accession>A0A097EWJ2</accession>
<protein>
    <submittedName>
        <fullName evidence="2">Uncharacterized protein</fullName>
    </submittedName>
</protein>
<organism evidence="2 3">
    <name type="scientific">Mycobacterium phage RonRayGun</name>
    <dbReference type="NCBI Taxonomy" id="1555234"/>
    <lineage>
        <taxon>Viruses</taxon>
        <taxon>Duplodnaviria</taxon>
        <taxon>Heunggongvirae</taxon>
        <taxon>Uroviricota</taxon>
        <taxon>Caudoviricetes</taxon>
        <taxon>Bernalvirus</taxon>
        <taxon>Bernalvirus bernal13</taxon>
    </lineage>
</organism>